<gene>
    <name evidence="2" type="ORF">BGZ65_010751</name>
</gene>
<dbReference type="AlphaFoldDB" id="A0A9P6LRT4"/>
<sequence length="147" mass="17210">MYHIATLFKHVRTAGSREELDALWEDFKAQFTRARRFIERMESNWLVHKKKAGVFAKEFTLKSFSGFGVEYFITADVEEGSSFLYMPDYMRHKIPFKHMFLVSRIYEDFDVNDDADLTRTGPTQLQKTARISEASGPLPRASSHRLY</sequence>
<comment type="caution">
    <text evidence="2">The sequence shown here is derived from an EMBL/GenBank/DDBJ whole genome shotgun (WGS) entry which is preliminary data.</text>
</comment>
<evidence type="ECO:0000313" key="3">
    <source>
        <dbReference type="Proteomes" id="UP000749646"/>
    </source>
</evidence>
<reference evidence="2" key="1">
    <citation type="journal article" date="2020" name="Fungal Divers.">
        <title>Resolving the Mortierellaceae phylogeny through synthesis of multi-gene phylogenetics and phylogenomics.</title>
        <authorList>
            <person name="Vandepol N."/>
            <person name="Liber J."/>
            <person name="Desiro A."/>
            <person name="Na H."/>
            <person name="Kennedy M."/>
            <person name="Barry K."/>
            <person name="Grigoriev I.V."/>
            <person name="Miller A.N."/>
            <person name="O'Donnell K."/>
            <person name="Stajich J.E."/>
            <person name="Bonito G."/>
        </authorList>
    </citation>
    <scope>NUCLEOTIDE SEQUENCE</scope>
    <source>
        <strain evidence="2">MES-2147</strain>
    </source>
</reference>
<feature type="compositionally biased region" description="Polar residues" evidence="1">
    <location>
        <begin position="120"/>
        <end position="129"/>
    </location>
</feature>
<evidence type="ECO:0000256" key="1">
    <source>
        <dbReference type="SAM" id="MobiDB-lite"/>
    </source>
</evidence>
<evidence type="ECO:0000313" key="2">
    <source>
        <dbReference type="EMBL" id="KAF9920987.1"/>
    </source>
</evidence>
<dbReference type="Proteomes" id="UP000749646">
    <property type="component" value="Unassembled WGS sequence"/>
</dbReference>
<feature type="region of interest" description="Disordered" evidence="1">
    <location>
        <begin position="120"/>
        <end position="147"/>
    </location>
</feature>
<dbReference type="OrthoDB" id="2399838at2759"/>
<protein>
    <submittedName>
        <fullName evidence="2">Uncharacterized protein</fullName>
    </submittedName>
</protein>
<proteinExistence type="predicted"/>
<dbReference type="EMBL" id="JAAAHW010011126">
    <property type="protein sequence ID" value="KAF9920987.1"/>
    <property type="molecule type" value="Genomic_DNA"/>
</dbReference>
<name>A0A9P6LRT4_9FUNG</name>
<organism evidence="2 3">
    <name type="scientific">Modicella reniformis</name>
    <dbReference type="NCBI Taxonomy" id="1440133"/>
    <lineage>
        <taxon>Eukaryota</taxon>
        <taxon>Fungi</taxon>
        <taxon>Fungi incertae sedis</taxon>
        <taxon>Mucoromycota</taxon>
        <taxon>Mortierellomycotina</taxon>
        <taxon>Mortierellomycetes</taxon>
        <taxon>Mortierellales</taxon>
        <taxon>Mortierellaceae</taxon>
        <taxon>Modicella</taxon>
    </lineage>
</organism>
<keyword evidence="3" id="KW-1185">Reference proteome</keyword>
<accession>A0A9P6LRT4</accession>